<dbReference type="Proteomes" id="UP000005801">
    <property type="component" value="Unassembled WGS sequence"/>
</dbReference>
<keyword evidence="6" id="KW-0249">Electron transport</keyword>
<feature type="transmembrane region" description="Helical" evidence="11">
    <location>
        <begin position="183"/>
        <end position="205"/>
    </location>
</feature>
<dbReference type="PROSITE" id="PS51007">
    <property type="entry name" value="CYTC"/>
    <property type="match status" value="2"/>
</dbReference>
<keyword evidence="2" id="KW-0813">Transport</keyword>
<dbReference type="AlphaFoldDB" id="A6GGF8"/>
<dbReference type="SUPFAM" id="SSF81648">
    <property type="entry name" value="a domain/subunit of cytochrome bc1 complex (Ubiquinol-cytochrome c reductase)"/>
    <property type="match status" value="1"/>
</dbReference>
<dbReference type="SUPFAM" id="SSF81342">
    <property type="entry name" value="Transmembrane di-heme cytochromes"/>
    <property type="match status" value="1"/>
</dbReference>
<evidence type="ECO:0000256" key="8">
    <source>
        <dbReference type="ARBA" id="ARBA00023004"/>
    </source>
</evidence>
<dbReference type="Pfam" id="PF13442">
    <property type="entry name" value="Cytochrome_CBB3"/>
    <property type="match status" value="1"/>
</dbReference>
<feature type="transmembrane region" description="Helical" evidence="11">
    <location>
        <begin position="233"/>
        <end position="252"/>
    </location>
</feature>
<dbReference type="PRINTS" id="PR00605">
    <property type="entry name" value="CYTCHROMECIC"/>
</dbReference>
<dbReference type="eggNOG" id="COG1290">
    <property type="taxonomic scope" value="Bacteria"/>
</dbReference>
<dbReference type="Pfam" id="PF00034">
    <property type="entry name" value="Cytochrom_C"/>
    <property type="match status" value="1"/>
</dbReference>
<evidence type="ECO:0000256" key="2">
    <source>
        <dbReference type="ARBA" id="ARBA00022448"/>
    </source>
</evidence>
<dbReference type="GO" id="GO:0016491">
    <property type="term" value="F:oxidoreductase activity"/>
    <property type="evidence" value="ECO:0007669"/>
    <property type="project" value="InterPro"/>
</dbReference>
<name>A6GGF8_9BACT</name>
<dbReference type="SUPFAM" id="SSF46626">
    <property type="entry name" value="Cytochrome c"/>
    <property type="match status" value="2"/>
</dbReference>
<evidence type="ECO:0000256" key="11">
    <source>
        <dbReference type="SAM" id="Phobius"/>
    </source>
</evidence>
<dbReference type="GO" id="GO:0005506">
    <property type="term" value="F:iron ion binding"/>
    <property type="evidence" value="ECO:0007669"/>
    <property type="project" value="InterPro"/>
</dbReference>
<feature type="transmembrane region" description="Helical" evidence="11">
    <location>
        <begin position="90"/>
        <end position="109"/>
    </location>
</feature>
<keyword evidence="5 10" id="KW-0479">Metal-binding</keyword>
<dbReference type="InterPro" id="IPR016174">
    <property type="entry name" value="Di-haem_cyt_TM"/>
</dbReference>
<dbReference type="GO" id="GO:0016020">
    <property type="term" value="C:membrane"/>
    <property type="evidence" value="ECO:0007669"/>
    <property type="project" value="UniProtKB-SubCell"/>
</dbReference>
<dbReference type="EMBL" id="ABCS01000106">
    <property type="protein sequence ID" value="EDM75034.1"/>
    <property type="molecule type" value="Genomic_DNA"/>
</dbReference>
<feature type="domain" description="Cytochrome c" evidence="13">
    <location>
        <begin position="389"/>
        <end position="474"/>
    </location>
</feature>
<protein>
    <submittedName>
        <fullName evidence="14">Cytochrome b/b6-like protein</fullName>
    </submittedName>
</protein>
<keyword evidence="8 10" id="KW-0408">Iron</keyword>
<keyword evidence="15" id="KW-1185">Reference proteome</keyword>
<accession>A6GGF8</accession>
<dbReference type="InterPro" id="IPR036909">
    <property type="entry name" value="Cyt_c-like_dom_sf"/>
</dbReference>
<reference evidence="14 15" key="1">
    <citation type="submission" date="2007-06" db="EMBL/GenBank/DDBJ databases">
        <authorList>
            <person name="Shimkets L."/>
            <person name="Ferriera S."/>
            <person name="Johnson J."/>
            <person name="Kravitz S."/>
            <person name="Beeson K."/>
            <person name="Sutton G."/>
            <person name="Rogers Y.-H."/>
            <person name="Friedman R."/>
            <person name="Frazier M."/>
            <person name="Venter J.C."/>
        </authorList>
    </citation>
    <scope>NUCLEOTIDE SEQUENCE [LARGE SCALE GENOMIC DNA]</scope>
    <source>
        <strain evidence="14 15">SIR-1</strain>
    </source>
</reference>
<sequence>MNKLLDWLDERTGIRALMGEALDEEVLGGARVRYVFGSVLTYLFLQQVVLGILLATYYSPSATDAWASTAYIQDQVAGGWFLRGLHHHGSSAMVVVTLLHLMQVVLAGAYRAPREVNWWTGLAMGGLVLAFALTGYLLPWDQKGYWATQVATGIMGTVPGGEPMQHALQGGDQYGNLTITRFYALHVFVLPLTLAALLGAHLYLFRRHGVTPPAKLSEEELKAKAQPFWPNQLFIDIAAMAVCGAILVGLTYETHGAELFAPADPASNFVARPEWYFLFLFQLLKYFEGPLSIIATVILPGAVATFLFALPFVDRAESRQAKKRGPVLAGVGLVMVGVIVLTALAIVEDAGNEKYQKGLIAAHEDAEKTRELAKKGVPPAGGIAVWQNDPEFAAMELFKANCSTCHAVDGKGGQEAPSLSHFNDREWLRGAVREPRSVAYFGGTKGHTDMEAYAKEDLPDEQLDAVIEYMIQLREQGEAEADASTYDAALAKKGQALWEDELECSGCHEVEKGADGVGTPVLWGRGTRAWIADVIRNSGQAHLYGDNAEMPKFEGKLSEADIDTLADYVYRQGWGKADAEAGEGDAH</sequence>
<dbReference type="STRING" id="391625.PPSIR1_22431"/>
<keyword evidence="9 11" id="KW-0472">Membrane</keyword>
<dbReference type="Gene3D" id="1.20.810.10">
    <property type="entry name" value="Cytochrome Bc1 Complex, Chain C"/>
    <property type="match status" value="1"/>
</dbReference>
<dbReference type="Pfam" id="PF13631">
    <property type="entry name" value="Cytochrom_B_N_2"/>
    <property type="match status" value="1"/>
</dbReference>
<dbReference type="GO" id="GO:0020037">
    <property type="term" value="F:heme binding"/>
    <property type="evidence" value="ECO:0007669"/>
    <property type="project" value="InterPro"/>
</dbReference>
<keyword evidence="7 11" id="KW-1133">Transmembrane helix</keyword>
<comment type="subcellular location">
    <subcellularLocation>
        <location evidence="1">Membrane</location>
        <topology evidence="1">Multi-pass membrane protein</topology>
    </subcellularLocation>
</comment>
<feature type="transmembrane region" description="Helical" evidence="11">
    <location>
        <begin position="291"/>
        <end position="313"/>
    </location>
</feature>
<evidence type="ECO:0000313" key="15">
    <source>
        <dbReference type="Proteomes" id="UP000005801"/>
    </source>
</evidence>
<organism evidence="14 15">
    <name type="scientific">Plesiocystis pacifica SIR-1</name>
    <dbReference type="NCBI Taxonomy" id="391625"/>
    <lineage>
        <taxon>Bacteria</taxon>
        <taxon>Pseudomonadati</taxon>
        <taxon>Myxococcota</taxon>
        <taxon>Polyangia</taxon>
        <taxon>Nannocystales</taxon>
        <taxon>Nannocystaceae</taxon>
        <taxon>Plesiocystis</taxon>
    </lineage>
</organism>
<gene>
    <name evidence="14" type="ORF">PPSIR1_22431</name>
</gene>
<evidence type="ECO:0000256" key="3">
    <source>
        <dbReference type="ARBA" id="ARBA00022617"/>
    </source>
</evidence>
<dbReference type="GO" id="GO:0009055">
    <property type="term" value="F:electron transfer activity"/>
    <property type="evidence" value="ECO:0007669"/>
    <property type="project" value="InterPro"/>
</dbReference>
<feature type="transmembrane region" description="Helical" evidence="11">
    <location>
        <begin position="39"/>
        <end position="58"/>
    </location>
</feature>
<keyword evidence="4 11" id="KW-0812">Transmembrane</keyword>
<dbReference type="InterPro" id="IPR036150">
    <property type="entry name" value="Cyt_b/b6_C_sf"/>
</dbReference>
<dbReference type="Pfam" id="PF00032">
    <property type="entry name" value="Cytochrom_B_C"/>
    <property type="match status" value="1"/>
</dbReference>
<proteinExistence type="predicted"/>
<dbReference type="GO" id="GO:0022904">
    <property type="term" value="P:respiratory electron transport chain"/>
    <property type="evidence" value="ECO:0007669"/>
    <property type="project" value="InterPro"/>
</dbReference>
<dbReference type="PANTHER" id="PTHR19271">
    <property type="entry name" value="CYTOCHROME B"/>
    <property type="match status" value="1"/>
</dbReference>
<feature type="transmembrane region" description="Helical" evidence="11">
    <location>
        <begin position="325"/>
        <end position="347"/>
    </location>
</feature>
<dbReference type="eggNOG" id="COG2010">
    <property type="taxonomic scope" value="Bacteria"/>
</dbReference>
<feature type="domain" description="Cytochrome c" evidence="13">
    <location>
        <begin position="489"/>
        <end position="573"/>
    </location>
</feature>
<dbReference type="PANTHER" id="PTHR19271:SF16">
    <property type="entry name" value="CYTOCHROME B"/>
    <property type="match status" value="1"/>
</dbReference>
<evidence type="ECO:0000256" key="4">
    <source>
        <dbReference type="ARBA" id="ARBA00022692"/>
    </source>
</evidence>
<evidence type="ECO:0000259" key="13">
    <source>
        <dbReference type="PROSITE" id="PS51007"/>
    </source>
</evidence>
<dbReference type="PROSITE" id="PS51002">
    <property type="entry name" value="CYTB_NTER"/>
    <property type="match status" value="1"/>
</dbReference>
<evidence type="ECO:0000256" key="6">
    <source>
        <dbReference type="ARBA" id="ARBA00022982"/>
    </source>
</evidence>
<evidence type="ECO:0000256" key="10">
    <source>
        <dbReference type="PROSITE-ProRule" id="PRU00433"/>
    </source>
</evidence>
<dbReference type="OrthoDB" id="9804503at2"/>
<dbReference type="Gene3D" id="1.10.760.10">
    <property type="entry name" value="Cytochrome c-like domain"/>
    <property type="match status" value="2"/>
</dbReference>
<evidence type="ECO:0000259" key="12">
    <source>
        <dbReference type="PROSITE" id="PS51002"/>
    </source>
</evidence>
<evidence type="ECO:0000313" key="14">
    <source>
        <dbReference type="EMBL" id="EDM75034.1"/>
    </source>
</evidence>
<evidence type="ECO:0000256" key="1">
    <source>
        <dbReference type="ARBA" id="ARBA00004141"/>
    </source>
</evidence>
<comment type="caution">
    <text evidence="14">The sequence shown here is derived from an EMBL/GenBank/DDBJ whole genome shotgun (WGS) entry which is preliminary data.</text>
</comment>
<dbReference type="InterPro" id="IPR005798">
    <property type="entry name" value="Cyt_b/b6_C"/>
</dbReference>
<evidence type="ECO:0000256" key="7">
    <source>
        <dbReference type="ARBA" id="ARBA00022989"/>
    </source>
</evidence>
<feature type="domain" description="Cytochrome b/b6 N-terminal region profile" evidence="12">
    <location>
        <begin position="4"/>
        <end position="214"/>
    </location>
</feature>
<keyword evidence="3 10" id="KW-0349">Heme</keyword>
<feature type="transmembrane region" description="Helical" evidence="11">
    <location>
        <begin position="116"/>
        <end position="138"/>
    </location>
</feature>
<dbReference type="InterPro" id="IPR008168">
    <property type="entry name" value="Cyt_C_IC"/>
</dbReference>
<dbReference type="RefSeq" id="WP_006975798.1">
    <property type="nucleotide sequence ID" value="NZ_ABCS01000106.1"/>
</dbReference>
<dbReference type="InterPro" id="IPR005797">
    <property type="entry name" value="Cyt_b/b6_N"/>
</dbReference>
<evidence type="ECO:0000256" key="5">
    <source>
        <dbReference type="ARBA" id="ARBA00022723"/>
    </source>
</evidence>
<dbReference type="InterPro" id="IPR009056">
    <property type="entry name" value="Cyt_c-like_dom"/>
</dbReference>
<dbReference type="InterPro" id="IPR027387">
    <property type="entry name" value="Cytb/b6-like_sf"/>
</dbReference>
<evidence type="ECO:0000256" key="9">
    <source>
        <dbReference type="ARBA" id="ARBA00023136"/>
    </source>
</evidence>